<evidence type="ECO:0000259" key="3">
    <source>
        <dbReference type="PROSITE" id="PS51186"/>
    </source>
</evidence>
<keyword evidence="5" id="KW-1185">Reference proteome</keyword>
<evidence type="ECO:0000256" key="2">
    <source>
        <dbReference type="ARBA" id="ARBA00023315"/>
    </source>
</evidence>
<protein>
    <submittedName>
        <fullName evidence="4">GNAT family N-acetyltransferase</fullName>
    </submittedName>
</protein>
<dbReference type="InterPro" id="IPR050680">
    <property type="entry name" value="YpeA/RimI_acetyltransf"/>
</dbReference>
<dbReference type="CDD" id="cd04301">
    <property type="entry name" value="NAT_SF"/>
    <property type="match status" value="1"/>
</dbReference>
<dbReference type="Pfam" id="PF00583">
    <property type="entry name" value="Acetyltransf_1"/>
    <property type="match status" value="2"/>
</dbReference>
<dbReference type="InterPro" id="IPR000182">
    <property type="entry name" value="GNAT_dom"/>
</dbReference>
<keyword evidence="1 4" id="KW-0808">Transferase</keyword>
<dbReference type="GO" id="GO:0016747">
    <property type="term" value="F:acyltransferase activity, transferring groups other than amino-acyl groups"/>
    <property type="evidence" value="ECO:0007669"/>
    <property type="project" value="InterPro"/>
</dbReference>
<dbReference type="Proteomes" id="UP000256512">
    <property type="component" value="Unassembled WGS sequence"/>
</dbReference>
<organism evidence="4 5">
    <name type="scientific">Chryseobacterium piscium</name>
    <dbReference type="NCBI Taxonomy" id="333702"/>
    <lineage>
        <taxon>Bacteria</taxon>
        <taxon>Pseudomonadati</taxon>
        <taxon>Bacteroidota</taxon>
        <taxon>Flavobacteriia</taxon>
        <taxon>Flavobacteriales</taxon>
        <taxon>Weeksellaceae</taxon>
        <taxon>Chryseobacterium group</taxon>
        <taxon>Chryseobacterium</taxon>
    </lineage>
</organism>
<dbReference type="EMBL" id="QNVS01000032">
    <property type="protein sequence ID" value="REC54021.1"/>
    <property type="molecule type" value="Genomic_DNA"/>
</dbReference>
<feature type="domain" description="N-acetyltransferase" evidence="3">
    <location>
        <begin position="3"/>
        <end position="156"/>
    </location>
</feature>
<evidence type="ECO:0000256" key="1">
    <source>
        <dbReference type="ARBA" id="ARBA00022679"/>
    </source>
</evidence>
<proteinExistence type="predicted"/>
<evidence type="ECO:0000313" key="5">
    <source>
        <dbReference type="Proteomes" id="UP000256512"/>
    </source>
</evidence>
<dbReference type="PANTHER" id="PTHR43420:SF44">
    <property type="entry name" value="ACETYLTRANSFERASE YPEA"/>
    <property type="match status" value="1"/>
</dbReference>
<sequence length="280" mass="32065">MNMQLRRLTEQDTPDLLNTLNGAFADYIVPFQLNAEQLQFKMTSENIIPEWSVGVFEAERLIAFIMHGVRKEDGKIIVYNAGTGVLPEYRGKSLVSEMYDYIQPFFEENQVHQLVLEVIESNQPAIRAYEKNGFAIRRKLLCFGGKLQTIPRINLVSIEPLHEFLWEDFQSFWDICPSWQSAVPSMDAAKPAAFGAFIDSELVGYILFNPINKRIYQIAVALQHRRKGIGTQLLEKIQQQLAAEKVQFNNIDEASESLKLFLEKQGLATAINQFEMTKNL</sequence>
<dbReference type="SUPFAM" id="SSF55729">
    <property type="entry name" value="Acyl-CoA N-acyltransferases (Nat)"/>
    <property type="match status" value="2"/>
</dbReference>
<dbReference type="PROSITE" id="PS51186">
    <property type="entry name" value="GNAT"/>
    <property type="match status" value="2"/>
</dbReference>
<keyword evidence="2" id="KW-0012">Acyltransferase</keyword>
<dbReference type="PANTHER" id="PTHR43420">
    <property type="entry name" value="ACETYLTRANSFERASE"/>
    <property type="match status" value="1"/>
</dbReference>
<name>A0A3D9BKZ1_9FLAO</name>
<reference evidence="4 5" key="1">
    <citation type="journal article" date="2006" name="Int. J. Syst. Evol. Microbiol.">
        <title>Chryseobacterium piscium sp. nov., isolated from fish of the South Atlantic Ocean off South Africa.</title>
        <authorList>
            <person name="de Beer H."/>
            <person name="Hugo C.J."/>
            <person name="Jooste P.J."/>
            <person name="Vancanneyt M."/>
            <person name="Coenye T."/>
            <person name="Vandamme P."/>
        </authorList>
    </citation>
    <scope>NUCLEOTIDE SEQUENCE [LARGE SCALE GENOMIC DNA]</scope>
    <source>
        <strain evidence="4 5">CCUG 51923</strain>
    </source>
</reference>
<gene>
    <name evidence="4" type="ORF">DRF62_11415</name>
</gene>
<dbReference type="AlphaFoldDB" id="A0A3D9BKZ1"/>
<dbReference type="InterPro" id="IPR016181">
    <property type="entry name" value="Acyl_CoA_acyltransferase"/>
</dbReference>
<evidence type="ECO:0000313" key="4">
    <source>
        <dbReference type="EMBL" id="REC54021.1"/>
    </source>
</evidence>
<accession>A0A3D9BKZ1</accession>
<comment type="caution">
    <text evidence="4">The sequence shown here is derived from an EMBL/GenBank/DDBJ whole genome shotgun (WGS) entry which is preliminary data.</text>
</comment>
<dbReference type="Gene3D" id="3.40.630.30">
    <property type="match status" value="2"/>
</dbReference>
<feature type="domain" description="N-acetyltransferase" evidence="3">
    <location>
        <begin position="148"/>
        <end position="280"/>
    </location>
</feature>